<dbReference type="InterPro" id="IPR013655">
    <property type="entry name" value="PAS_fold_3"/>
</dbReference>
<dbReference type="NCBIfam" id="TIGR00229">
    <property type="entry name" value="sensory_box"/>
    <property type="match status" value="1"/>
</dbReference>
<dbReference type="eggNOG" id="COG3292">
    <property type="taxonomic scope" value="Bacteria"/>
</dbReference>
<dbReference type="PROSITE" id="PS50112">
    <property type="entry name" value="PAS"/>
    <property type="match status" value="1"/>
</dbReference>
<sequence length="1487" mass="168640">MRITIKKIWLSLLLLVITYAVPALASGAVQRVFTANDGLNNATVWDISFDKHGFTWLATEEGLYRVSSNKVRRIDKLGLNSRLGDSALYLAEPLGLHHILVSGAYQIYLYDIHRNEFIEFGSSKLFPEYRGGGIVSQVEESGGDRIFLTYDGELLRFNYQNMTLQRINFLPSNPDHPWRIMLPLSENRLLVGKESHLEVRDINGVRLEVLPWSDAWGEIKNVFKHSSGRAWITTSKGLFEIDQKTLSITRVEQLEHYITNIAEDKHGYLWLSTRAGLLRWFPDAEKGTLYGNELKLKSNIDYTYDIAVDDTGLIWVGGSGDGVAILTVEPNFLKDKYTKTAPYKIKDEVIWTIYAEDNHVWFGTDAGLILVDNLTQKSYLINPHGISLNDSIYKIDSLNKDFLLLSTTNGLSVVNKSTFHSQSFASWSGGQSSLEYKVVYNTYFDPFIEGRIWFATSSGLYYWEQGFKEPKPVRIGSALNSHVLVEITAVTRDSSNRLWLGGNRIFGYLDAQLTFHPKMEPLSTQGVESSVRFIKEVGPDELWLGLKSHGLLSFNMHTGELKNLTDSWNVTCQGVYFIEEVSHYRLIGCPQSLIRQNMINGELITISSLDGLISDELNEGAYFSSEEGFFLGTPDGAMLIDIDLLKNRVTNESVLLESIEIYFEDRTELSLLPESDYHILPGAQLVSFQLARRNYLDAKPMRLKYRLRQGASDDEASYIFLEGKSHLNISGLGSGSYVLDIISLDNNIWSETPFSFHFYVEQYWWQTSWFKSVLLLILLLVGLGGALIRQRQVKAFREINLALTDSENRLKQALKGSNSERWEWQLGSNLFCLENIAGLFSDGEPQVYLKLEQFPIHRDDASEVMAAWQDMLLERTDRFEVEYRYCRADNTWGWVRVMGRPVERNHLTGVIERVAGIYSDISEQRKLKDDVYLLAQAFENTSEAVLIFDSAERVQVTNKAAKNMMGLDSKRLIGLQFSQVLQGGEKNSSIVNLLDQGLSWAGECFINAEDSLRCAVWLNVSSILNTNGDTTHYVVVFSDITERKRTEADLRRLANYDVLTGLPNRSLFSSKLSQSVYQAERDGGNLALLFLDLDRFKHVNDSYGHSMGDALLVEASNRLQALISDEHVLCRFGGDEFVILLRNNPDIDVINHLCDALLASIELPFELYGREFYISTSIGVSLWPEDAKQPESLIKNADLAMYHAKEEGKGNFKYYSEERNAEALYHLRLEAELRKAIERNELELHFQPQIDILQNDKLVGVEALLRWNHPKEGLVRTDIFIKVAEACGLIVEIDRWVMREACIYGARWAALLPEPLKVSVNISALHFRQPDFIKGVQQVFAETSMPNTALSFEITEGVLMKELKVAKQHIQELKSLGVNVAIDDFGTGYSSLAYLRHFEVNTLKIDRSFLIDIATNKADQAIASSIIELARNLKLDVVAEGVETHEQLEQVFSRGCYVIQGYYFAKPMPAAEIESYMGLNQALSLEV</sequence>
<dbReference type="CDD" id="cd01948">
    <property type="entry name" value="EAL"/>
    <property type="match status" value="1"/>
</dbReference>
<reference evidence="8" key="1">
    <citation type="submission" date="2008-01" db="EMBL/GenBank/DDBJ databases">
        <title>Complete sequence of Shewanella halifaxensis HAW-EB4.</title>
        <authorList>
            <consortium name="US DOE Joint Genome Institute"/>
            <person name="Copeland A."/>
            <person name="Lucas S."/>
            <person name="Lapidus A."/>
            <person name="Glavina del Rio T."/>
            <person name="Dalin E."/>
            <person name="Tice H."/>
            <person name="Bruce D."/>
            <person name="Goodwin L."/>
            <person name="Pitluck S."/>
            <person name="Sims D."/>
            <person name="Brettin T."/>
            <person name="Detter J.C."/>
            <person name="Han C."/>
            <person name="Kuske C.R."/>
            <person name="Schmutz J."/>
            <person name="Larimer F."/>
            <person name="Land M."/>
            <person name="Hauser L."/>
            <person name="Kyrpides N."/>
            <person name="Kim E."/>
            <person name="Zhao J.-S."/>
            <person name="Richardson P."/>
        </authorList>
    </citation>
    <scope>NUCLEOTIDE SEQUENCE [LARGE SCALE GENOMIC DNA]</scope>
    <source>
        <strain evidence="8">HAW-EB4</strain>
    </source>
</reference>
<feature type="chain" id="PRO_5002753960" description="cyclic-guanylate-specific phosphodiesterase" evidence="3">
    <location>
        <begin position="26"/>
        <end position="1487"/>
    </location>
</feature>
<dbReference type="Gene3D" id="3.30.450.20">
    <property type="entry name" value="PAS domain"/>
    <property type="match status" value="2"/>
</dbReference>
<dbReference type="InterPro" id="IPR035919">
    <property type="entry name" value="EAL_sf"/>
</dbReference>
<dbReference type="SMART" id="SM00086">
    <property type="entry name" value="PAC"/>
    <property type="match status" value="2"/>
</dbReference>
<feature type="signal peptide" evidence="3">
    <location>
        <begin position="1"/>
        <end position="25"/>
    </location>
</feature>
<dbReference type="EC" id="3.1.4.52" evidence="1"/>
<evidence type="ECO:0000259" key="7">
    <source>
        <dbReference type="PROSITE" id="PS50887"/>
    </source>
</evidence>
<dbReference type="HOGENOM" id="CLU_003758_1_1_6"/>
<dbReference type="InterPro" id="IPR000014">
    <property type="entry name" value="PAS"/>
</dbReference>
<dbReference type="Gene3D" id="2.130.10.10">
    <property type="entry name" value="YVTN repeat-like/Quinoprotein amine dehydrogenase"/>
    <property type="match status" value="2"/>
</dbReference>
<dbReference type="SUPFAM" id="SSF101898">
    <property type="entry name" value="NHL repeat"/>
    <property type="match status" value="1"/>
</dbReference>
<dbReference type="SUPFAM" id="SSF141868">
    <property type="entry name" value="EAL domain-like"/>
    <property type="match status" value="1"/>
</dbReference>
<keyword evidence="3" id="KW-0732">Signal</keyword>
<dbReference type="InterPro" id="IPR013783">
    <property type="entry name" value="Ig-like_fold"/>
</dbReference>
<dbReference type="SUPFAM" id="SSF55785">
    <property type="entry name" value="PYP-like sensor domain (PAS domain)"/>
    <property type="match status" value="2"/>
</dbReference>
<evidence type="ECO:0000259" key="4">
    <source>
        <dbReference type="PROSITE" id="PS50112"/>
    </source>
</evidence>
<feature type="domain" description="GGDEF" evidence="7">
    <location>
        <begin position="1084"/>
        <end position="1217"/>
    </location>
</feature>
<keyword evidence="9" id="KW-1185">Reference proteome</keyword>
<keyword evidence="2" id="KW-0973">c-di-GMP</keyword>
<protein>
    <recommendedName>
        <fullName evidence="1">cyclic-guanylate-specific phosphodiesterase</fullName>
        <ecNumber evidence="1">3.1.4.52</ecNumber>
    </recommendedName>
</protein>
<evidence type="ECO:0000313" key="9">
    <source>
        <dbReference type="Proteomes" id="UP000001317"/>
    </source>
</evidence>
<feature type="domain" description="PAC" evidence="5">
    <location>
        <begin position="879"/>
        <end position="933"/>
    </location>
</feature>
<dbReference type="PROSITE" id="PS50113">
    <property type="entry name" value="PAC"/>
    <property type="match status" value="2"/>
</dbReference>
<dbReference type="FunFam" id="3.20.20.450:FF:000001">
    <property type="entry name" value="Cyclic di-GMP phosphodiesterase yahA"/>
    <property type="match status" value="1"/>
</dbReference>
<evidence type="ECO:0000256" key="1">
    <source>
        <dbReference type="ARBA" id="ARBA00012282"/>
    </source>
</evidence>
<organism evidence="8 9">
    <name type="scientific">Shewanella halifaxensis (strain HAW-EB4)</name>
    <dbReference type="NCBI Taxonomy" id="458817"/>
    <lineage>
        <taxon>Bacteria</taxon>
        <taxon>Pseudomonadati</taxon>
        <taxon>Pseudomonadota</taxon>
        <taxon>Gammaproteobacteria</taxon>
        <taxon>Alteromonadales</taxon>
        <taxon>Shewanellaceae</taxon>
        <taxon>Shewanella</taxon>
    </lineage>
</organism>
<dbReference type="PROSITE" id="PS50883">
    <property type="entry name" value="EAL"/>
    <property type="match status" value="1"/>
</dbReference>
<dbReference type="RefSeq" id="WP_012275608.1">
    <property type="nucleotide sequence ID" value="NC_010334.1"/>
</dbReference>
<dbReference type="OrthoDB" id="9804951at2"/>
<gene>
    <name evidence="8" type="ordered locus">Shal_0479</name>
</gene>
<evidence type="ECO:0000259" key="5">
    <source>
        <dbReference type="PROSITE" id="PS50113"/>
    </source>
</evidence>
<dbReference type="Pfam" id="PF13426">
    <property type="entry name" value="PAS_9"/>
    <property type="match status" value="1"/>
</dbReference>
<dbReference type="Pfam" id="PF08447">
    <property type="entry name" value="PAS_3"/>
    <property type="match status" value="1"/>
</dbReference>
<dbReference type="InterPro" id="IPR015943">
    <property type="entry name" value="WD40/YVTN_repeat-like_dom_sf"/>
</dbReference>
<feature type="domain" description="EAL" evidence="6">
    <location>
        <begin position="1226"/>
        <end position="1481"/>
    </location>
</feature>
<accession>B0TR82</accession>
<evidence type="ECO:0000259" key="6">
    <source>
        <dbReference type="PROSITE" id="PS50883"/>
    </source>
</evidence>
<dbReference type="Pfam" id="PF00990">
    <property type="entry name" value="GGDEF"/>
    <property type="match status" value="1"/>
</dbReference>
<dbReference type="InterPro" id="IPR001610">
    <property type="entry name" value="PAC"/>
</dbReference>
<evidence type="ECO:0000256" key="3">
    <source>
        <dbReference type="SAM" id="SignalP"/>
    </source>
</evidence>
<dbReference type="eggNOG" id="COG5001">
    <property type="taxonomic scope" value="Bacteria"/>
</dbReference>
<dbReference type="PANTHER" id="PTHR44757">
    <property type="entry name" value="DIGUANYLATE CYCLASE DGCP"/>
    <property type="match status" value="1"/>
</dbReference>
<dbReference type="SUPFAM" id="SSF63829">
    <property type="entry name" value="Calcium-dependent phosphotriesterase"/>
    <property type="match status" value="1"/>
</dbReference>
<dbReference type="KEGG" id="shl:Shal_0479"/>
<dbReference type="Pfam" id="PF00563">
    <property type="entry name" value="EAL"/>
    <property type="match status" value="1"/>
</dbReference>
<dbReference type="InterPro" id="IPR035965">
    <property type="entry name" value="PAS-like_dom_sf"/>
</dbReference>
<dbReference type="EMBL" id="CP000931">
    <property type="protein sequence ID" value="ABZ75054.1"/>
    <property type="molecule type" value="Genomic_DNA"/>
</dbReference>
<dbReference type="PROSITE" id="PS50887">
    <property type="entry name" value="GGDEF"/>
    <property type="match status" value="1"/>
</dbReference>
<dbReference type="STRING" id="458817.Shal_0479"/>
<dbReference type="InterPro" id="IPR001633">
    <property type="entry name" value="EAL_dom"/>
</dbReference>
<feature type="domain" description="PAC" evidence="5">
    <location>
        <begin position="1000"/>
        <end position="1052"/>
    </location>
</feature>
<dbReference type="PANTHER" id="PTHR44757:SF2">
    <property type="entry name" value="BIOFILM ARCHITECTURE MAINTENANCE PROTEIN MBAA"/>
    <property type="match status" value="1"/>
</dbReference>
<dbReference type="SMART" id="SM00091">
    <property type="entry name" value="PAS"/>
    <property type="match status" value="1"/>
</dbReference>
<evidence type="ECO:0000256" key="2">
    <source>
        <dbReference type="ARBA" id="ARBA00022636"/>
    </source>
</evidence>
<dbReference type="InterPro" id="IPR029787">
    <property type="entry name" value="Nucleotide_cyclase"/>
</dbReference>
<dbReference type="SMART" id="SM00052">
    <property type="entry name" value="EAL"/>
    <property type="match status" value="1"/>
</dbReference>
<dbReference type="Gene3D" id="3.20.20.450">
    <property type="entry name" value="EAL domain"/>
    <property type="match status" value="1"/>
</dbReference>
<dbReference type="Gene3D" id="3.30.70.270">
    <property type="match status" value="1"/>
</dbReference>
<dbReference type="InterPro" id="IPR000160">
    <property type="entry name" value="GGDEF_dom"/>
</dbReference>
<dbReference type="GO" id="GO:0071111">
    <property type="term" value="F:cyclic-guanylate-specific phosphodiesterase activity"/>
    <property type="evidence" value="ECO:0007669"/>
    <property type="project" value="UniProtKB-EC"/>
</dbReference>
<dbReference type="CDD" id="cd01949">
    <property type="entry name" value="GGDEF"/>
    <property type="match status" value="1"/>
</dbReference>
<dbReference type="SUPFAM" id="SSF55073">
    <property type="entry name" value="Nucleotide cyclase"/>
    <property type="match status" value="1"/>
</dbReference>
<evidence type="ECO:0000313" key="8">
    <source>
        <dbReference type="EMBL" id="ABZ75054.1"/>
    </source>
</evidence>
<dbReference type="Gene3D" id="2.60.40.10">
    <property type="entry name" value="Immunoglobulins"/>
    <property type="match status" value="1"/>
</dbReference>
<dbReference type="InterPro" id="IPR052155">
    <property type="entry name" value="Biofilm_reg_signaling"/>
</dbReference>
<name>B0TR82_SHEHH</name>
<dbReference type="InterPro" id="IPR043128">
    <property type="entry name" value="Rev_trsase/Diguanyl_cyclase"/>
</dbReference>
<dbReference type="SMART" id="SM00267">
    <property type="entry name" value="GGDEF"/>
    <property type="match status" value="1"/>
</dbReference>
<dbReference type="InterPro" id="IPR000700">
    <property type="entry name" value="PAS-assoc_C"/>
</dbReference>
<feature type="domain" description="PAS" evidence="4">
    <location>
        <begin position="930"/>
        <end position="974"/>
    </location>
</feature>
<proteinExistence type="predicted"/>
<dbReference type="Proteomes" id="UP000001317">
    <property type="component" value="Chromosome"/>
</dbReference>
<dbReference type="NCBIfam" id="TIGR00254">
    <property type="entry name" value="GGDEF"/>
    <property type="match status" value="1"/>
</dbReference>